<reference evidence="2" key="2">
    <citation type="submission" date="2017-11" db="EMBL/GenBank/DDBJ databases">
        <title>Coralsnake Venomics: Analyses of Venom Gland Transcriptomes and Proteomes of Six Brazilian Taxa.</title>
        <authorList>
            <person name="Aird S.D."/>
            <person name="Jorge da Silva N."/>
            <person name="Qiu L."/>
            <person name="Villar-Briones A."/>
            <person name="Aparecida-Saddi V."/>
            <person name="Campos-Telles M.P."/>
            <person name="Grau M."/>
            <person name="Mikheyev A.S."/>
        </authorList>
    </citation>
    <scope>NUCLEOTIDE SEQUENCE</scope>
    <source>
        <tissue evidence="2">Venom_gland</tissue>
    </source>
</reference>
<dbReference type="EMBL" id="IACM01143953">
    <property type="protein sequence ID" value="LAB40580.1"/>
    <property type="molecule type" value="Transcribed_RNA"/>
</dbReference>
<protein>
    <submittedName>
        <fullName evidence="2">Uncharacterized protein</fullName>
    </submittedName>
</protein>
<name>A0A2D4N4G7_9SAUR</name>
<reference evidence="2" key="1">
    <citation type="submission" date="2017-07" db="EMBL/GenBank/DDBJ databases">
        <authorList>
            <person name="Mikheyev A."/>
            <person name="Grau M."/>
        </authorList>
    </citation>
    <scope>NUCLEOTIDE SEQUENCE</scope>
    <source>
        <tissue evidence="2">Venom_gland</tissue>
    </source>
</reference>
<dbReference type="AlphaFoldDB" id="A0A2D4N4G7"/>
<proteinExistence type="predicted"/>
<accession>A0A2D4N4G7</accession>
<evidence type="ECO:0000313" key="2">
    <source>
        <dbReference type="EMBL" id="LAB40580.1"/>
    </source>
</evidence>
<evidence type="ECO:0000256" key="1">
    <source>
        <dbReference type="SAM" id="MobiDB-lite"/>
    </source>
</evidence>
<organism evidence="2">
    <name type="scientific">Micrurus spixii</name>
    <name type="common">Amazon coral snake</name>
    <dbReference type="NCBI Taxonomy" id="129469"/>
    <lineage>
        <taxon>Eukaryota</taxon>
        <taxon>Metazoa</taxon>
        <taxon>Chordata</taxon>
        <taxon>Craniata</taxon>
        <taxon>Vertebrata</taxon>
        <taxon>Euteleostomi</taxon>
        <taxon>Lepidosauria</taxon>
        <taxon>Squamata</taxon>
        <taxon>Bifurcata</taxon>
        <taxon>Unidentata</taxon>
        <taxon>Episquamata</taxon>
        <taxon>Toxicofera</taxon>
        <taxon>Serpentes</taxon>
        <taxon>Colubroidea</taxon>
        <taxon>Elapidae</taxon>
        <taxon>Elapinae</taxon>
        <taxon>Micrurus</taxon>
    </lineage>
</organism>
<sequence>MGSVDRDKRERERERERKERHLLNQSLVVDKFSKTSTWHHSKQTNRGEEKFNHLKIAILFIALFYSADSMGGASGLDSEAASCEGAAAAATTGSSALAASGSVEVASVVALGT</sequence>
<feature type="region of interest" description="Disordered" evidence="1">
    <location>
        <begin position="1"/>
        <end position="20"/>
    </location>
</feature>